<reference evidence="1" key="2">
    <citation type="submission" date="2014-07" db="EMBL/GenBank/DDBJ databases">
        <title>Initial genome analysis of the psychrotolerant acidophile Acidithiobacillus ferrivorans CF27: insights into iron and sulfur oxidation pathways and into biofilm formation.</title>
        <authorList>
            <person name="Talla E."/>
            <person name="Hedrich S."/>
            <person name="Mangenot S."/>
            <person name="Ji B."/>
            <person name="Johnson D.B."/>
            <person name="Barbe V."/>
            <person name="Bonnefoy V."/>
        </authorList>
    </citation>
    <scope>NUCLEOTIDE SEQUENCE [LARGE SCALE GENOMIC DNA]</scope>
    <source>
        <strain evidence="1">CF27</strain>
    </source>
</reference>
<evidence type="ECO:0000313" key="1">
    <source>
        <dbReference type="EMBL" id="CDQ09666.1"/>
    </source>
</evidence>
<proteinExistence type="predicted"/>
<dbReference type="AlphaFoldDB" id="A0A060UMY1"/>
<sequence length="162" mass="18848">MTISSDLQQAIDGLQIQDVYLRWTHSECAEGFRPQYEDFSAMHLQQMYVLKRAEVFEIDGDGQLLQVQVLLGARWVLSAPEGAEPEVKALIEAEFIAEYRFTTEIVQVGIDEFSQKNASYHVWPYWREYLAAQTERLRLPRVVLPVMQLPHHKLQMQSELPQ</sequence>
<gene>
    <name evidence="1" type="ORF">AFERRI_30312</name>
    <name evidence="2" type="ORF">AFERRI_50289</name>
</gene>
<reference evidence="1" key="1">
    <citation type="submission" date="2014-03" db="EMBL/GenBank/DDBJ databases">
        <authorList>
            <person name="Genoscope - CEA"/>
        </authorList>
    </citation>
    <scope>NUCLEOTIDE SEQUENCE [LARGE SCALE GENOMIC DNA]</scope>
    <source>
        <strain evidence="1">CF27</strain>
    </source>
</reference>
<accession>A0A060UMY1</accession>
<dbReference type="EMBL" id="LT841305">
    <property type="protein sequence ID" value="SMH67088.1"/>
    <property type="molecule type" value="Genomic_DNA"/>
</dbReference>
<organism evidence="1">
    <name type="scientific">Acidithiobacillus ferrivorans</name>
    <dbReference type="NCBI Taxonomy" id="160808"/>
    <lineage>
        <taxon>Bacteria</taxon>
        <taxon>Pseudomonadati</taxon>
        <taxon>Pseudomonadota</taxon>
        <taxon>Acidithiobacillia</taxon>
        <taxon>Acidithiobacillales</taxon>
        <taxon>Acidithiobacillaceae</taxon>
        <taxon>Acidithiobacillus</taxon>
    </lineage>
</organism>
<dbReference type="SUPFAM" id="SSF54611">
    <property type="entry name" value="SecB-like"/>
    <property type="match status" value="1"/>
</dbReference>
<dbReference type="InterPro" id="IPR035958">
    <property type="entry name" value="SecB-like_sf"/>
</dbReference>
<dbReference type="EMBL" id="CCCS020000023">
    <property type="protein sequence ID" value="CDQ09666.1"/>
    <property type="molecule type" value="Genomic_DNA"/>
</dbReference>
<keyword evidence="3" id="KW-1185">Reference proteome</keyword>
<evidence type="ECO:0008006" key="4">
    <source>
        <dbReference type="Google" id="ProtNLM"/>
    </source>
</evidence>
<name>A0A060UMY1_9PROT</name>
<reference evidence="2 3" key="3">
    <citation type="submission" date="2017-03" db="EMBL/GenBank/DDBJ databases">
        <authorList>
            <person name="Regsiter A."/>
            <person name="William W."/>
        </authorList>
    </citation>
    <scope>NUCLEOTIDE SEQUENCE [LARGE SCALE GENOMIC DNA]</scope>
    <source>
        <strain evidence="2">PRJEB5721</strain>
    </source>
</reference>
<dbReference type="Proteomes" id="UP000193925">
    <property type="component" value="Chromosome AFERRI"/>
</dbReference>
<evidence type="ECO:0000313" key="2">
    <source>
        <dbReference type="EMBL" id="SMH67088.1"/>
    </source>
</evidence>
<dbReference type="RefSeq" id="WP_197052735.1">
    <property type="nucleotide sequence ID" value="NZ_CCCS020000023.1"/>
</dbReference>
<evidence type="ECO:0000313" key="3">
    <source>
        <dbReference type="Proteomes" id="UP000193925"/>
    </source>
</evidence>
<protein>
    <recommendedName>
        <fullName evidence="4">Preprotein translocase subunit SecB</fullName>
    </recommendedName>
</protein>